<dbReference type="PANTHER" id="PTHR30386">
    <property type="entry name" value="MEMBRANE FUSION SUBUNIT OF EMRAB-TOLC MULTIDRUG EFFLUX PUMP"/>
    <property type="match status" value="1"/>
</dbReference>
<keyword evidence="5 9" id="KW-0997">Cell inner membrane</keyword>
<dbReference type="EMBL" id="BAABBQ010000001">
    <property type="protein sequence ID" value="GAA4016074.1"/>
    <property type="molecule type" value="Genomic_DNA"/>
</dbReference>
<feature type="coiled-coil region" evidence="10">
    <location>
        <begin position="230"/>
        <end position="283"/>
    </location>
</feature>
<gene>
    <name evidence="13" type="ORF">GCM10022280_13690</name>
</gene>
<dbReference type="Pfam" id="PF25994">
    <property type="entry name" value="HH_AprE"/>
    <property type="match status" value="1"/>
</dbReference>
<dbReference type="NCBIfam" id="TIGR01843">
    <property type="entry name" value="type_I_hlyD"/>
    <property type="match status" value="1"/>
</dbReference>
<protein>
    <recommendedName>
        <fullName evidence="9">Membrane fusion protein (MFP) family protein</fullName>
    </recommendedName>
</protein>
<dbReference type="InterPro" id="IPR058982">
    <property type="entry name" value="Beta-barrel_AprE"/>
</dbReference>
<comment type="similarity">
    <text evidence="2 9">Belongs to the membrane fusion protein (MFP) (TC 8.A.1) family.</text>
</comment>
<feature type="transmembrane region" description="Helical" evidence="9">
    <location>
        <begin position="32"/>
        <end position="52"/>
    </location>
</feature>
<dbReference type="InterPro" id="IPR058781">
    <property type="entry name" value="HH_AprE-like"/>
</dbReference>
<evidence type="ECO:0000259" key="11">
    <source>
        <dbReference type="Pfam" id="PF25994"/>
    </source>
</evidence>
<dbReference type="Gene3D" id="2.40.50.100">
    <property type="match status" value="1"/>
</dbReference>
<evidence type="ECO:0000313" key="13">
    <source>
        <dbReference type="EMBL" id="GAA4016074.1"/>
    </source>
</evidence>
<comment type="caution">
    <text evidence="13">The sequence shown here is derived from an EMBL/GenBank/DDBJ whole genome shotgun (WGS) entry which is preliminary data.</text>
</comment>
<evidence type="ECO:0000256" key="2">
    <source>
        <dbReference type="ARBA" id="ARBA00009477"/>
    </source>
</evidence>
<keyword evidence="8 9" id="KW-0472">Membrane</keyword>
<evidence type="ECO:0000256" key="3">
    <source>
        <dbReference type="ARBA" id="ARBA00022448"/>
    </source>
</evidence>
<evidence type="ECO:0000256" key="7">
    <source>
        <dbReference type="ARBA" id="ARBA00022989"/>
    </source>
</evidence>
<dbReference type="InterPro" id="IPR050739">
    <property type="entry name" value="MFP"/>
</dbReference>
<accession>A0ABP7ST30</accession>
<name>A0ABP7ST30_9SPHN</name>
<evidence type="ECO:0000256" key="8">
    <source>
        <dbReference type="ARBA" id="ARBA00023136"/>
    </source>
</evidence>
<keyword evidence="6 9" id="KW-0812">Transmembrane</keyword>
<evidence type="ECO:0000256" key="10">
    <source>
        <dbReference type="SAM" id="Coils"/>
    </source>
</evidence>
<evidence type="ECO:0000256" key="1">
    <source>
        <dbReference type="ARBA" id="ARBA00004377"/>
    </source>
</evidence>
<keyword evidence="4 9" id="KW-1003">Cell membrane</keyword>
<dbReference type="InterPro" id="IPR010129">
    <property type="entry name" value="T1SS_HlyD"/>
</dbReference>
<reference evidence="14" key="1">
    <citation type="journal article" date="2019" name="Int. J. Syst. Evol. Microbiol.">
        <title>The Global Catalogue of Microorganisms (GCM) 10K type strain sequencing project: providing services to taxonomists for standard genome sequencing and annotation.</title>
        <authorList>
            <consortium name="The Broad Institute Genomics Platform"/>
            <consortium name="The Broad Institute Genome Sequencing Center for Infectious Disease"/>
            <person name="Wu L."/>
            <person name="Ma J."/>
        </authorList>
    </citation>
    <scope>NUCLEOTIDE SEQUENCE [LARGE SCALE GENOMIC DNA]</scope>
    <source>
        <strain evidence="14">JCM 17563</strain>
    </source>
</reference>
<dbReference type="PANTHER" id="PTHR30386:SF17">
    <property type="entry name" value="ALKALINE PROTEASE SECRETION PROTEIN APRE"/>
    <property type="match status" value="1"/>
</dbReference>
<dbReference type="Gene3D" id="2.40.30.170">
    <property type="match status" value="1"/>
</dbReference>
<keyword evidence="14" id="KW-1185">Reference proteome</keyword>
<evidence type="ECO:0000256" key="6">
    <source>
        <dbReference type="ARBA" id="ARBA00022692"/>
    </source>
</evidence>
<comment type="subcellular location">
    <subcellularLocation>
        <location evidence="1 9">Cell inner membrane</location>
        <topology evidence="1 9">Single-pass membrane protein</topology>
    </subcellularLocation>
</comment>
<dbReference type="PRINTS" id="PR01490">
    <property type="entry name" value="RTXTOXIND"/>
</dbReference>
<keyword evidence="10" id="KW-0175">Coiled coil</keyword>
<evidence type="ECO:0000256" key="9">
    <source>
        <dbReference type="RuleBase" id="RU365093"/>
    </source>
</evidence>
<dbReference type="Proteomes" id="UP001500235">
    <property type="component" value="Unassembled WGS sequence"/>
</dbReference>
<proteinExistence type="inferred from homology"/>
<sequence length="459" mass="49557">MNSLDLALPAHAGPAVGDWQGEMGGDEPSRDIRAGLIVAFLFFGLLVGWAAIARLDAAALAPGRLVVSGQRQTVQHRDGGVVGQIMVREGQRVERGQILMRLAGSEVRAQERSLSAQAISLLAQRARIRAEQMGSGTIAVPAEFAQLTSPEDRADATQAMNIQRTQLRTRLAVVNAKRASLGQRTSGAGNQGAGYTRQVAALDKQIASVDEELKSLSTVAEKGFVSMSRIRALERAKAELEGQRGQYSATVAQSRDQAGESRLQALEAQSDYLERSATELRDVELALAEVLPKLSAARDQASRLDIRSPASGMVVGLQVFTPGGVIAPGQKLLDVVPERTPMNIEVRLSIADGDDVSTGQTAYVRFDALHERRLSPLEGKVTRVSADSFTDEKTGESYFTATIEVPQAELEKLKVVRGDDFELRAGMPVTVEIPVRKRTALQYMLEPLTSALNRSGREH</sequence>
<evidence type="ECO:0000256" key="4">
    <source>
        <dbReference type="ARBA" id="ARBA00022475"/>
    </source>
</evidence>
<evidence type="ECO:0000259" key="12">
    <source>
        <dbReference type="Pfam" id="PF26002"/>
    </source>
</evidence>
<dbReference type="Pfam" id="PF26002">
    <property type="entry name" value="Beta-barrel_AprE"/>
    <property type="match status" value="1"/>
</dbReference>
<evidence type="ECO:0000256" key="5">
    <source>
        <dbReference type="ARBA" id="ARBA00022519"/>
    </source>
</evidence>
<evidence type="ECO:0000313" key="14">
    <source>
        <dbReference type="Proteomes" id="UP001500235"/>
    </source>
</evidence>
<organism evidence="13 14">
    <name type="scientific">Sphingomonas swuensis</name>
    <dbReference type="NCBI Taxonomy" id="977800"/>
    <lineage>
        <taxon>Bacteria</taxon>
        <taxon>Pseudomonadati</taxon>
        <taxon>Pseudomonadota</taxon>
        <taxon>Alphaproteobacteria</taxon>
        <taxon>Sphingomonadales</taxon>
        <taxon>Sphingomonadaceae</taxon>
        <taxon>Sphingomonas</taxon>
    </lineage>
</organism>
<feature type="domain" description="AprE-like long alpha-helical hairpin" evidence="11">
    <location>
        <begin position="107"/>
        <end position="300"/>
    </location>
</feature>
<dbReference type="RefSeq" id="WP_344706641.1">
    <property type="nucleotide sequence ID" value="NZ_BAABBQ010000001.1"/>
</dbReference>
<feature type="domain" description="AprE-like beta-barrel" evidence="12">
    <location>
        <begin position="343"/>
        <end position="435"/>
    </location>
</feature>
<keyword evidence="3 9" id="KW-0813">Transport</keyword>
<keyword evidence="7 9" id="KW-1133">Transmembrane helix</keyword>